<dbReference type="RefSeq" id="WP_176071107.1">
    <property type="nucleotide sequence ID" value="NZ_JABWMJ010000012.1"/>
</dbReference>
<keyword evidence="2" id="KW-1185">Reference proteome</keyword>
<gene>
    <name evidence="1" type="ORF">HQN59_21160</name>
</gene>
<protein>
    <submittedName>
        <fullName evidence="1">Uncharacterized protein</fullName>
    </submittedName>
</protein>
<dbReference type="AlphaFoldDB" id="A0A7Y6TYM4"/>
<reference evidence="1 2" key="1">
    <citation type="submission" date="2020-06" db="EMBL/GenBank/DDBJ databases">
        <title>Schlegella sp. ID0723 isolated from air conditioner.</title>
        <authorList>
            <person name="Kim D.Y."/>
            <person name="Kim D.-U."/>
        </authorList>
    </citation>
    <scope>NUCLEOTIDE SEQUENCE [LARGE SCALE GENOMIC DNA]</scope>
    <source>
        <strain evidence="1 2">ID0723</strain>
    </source>
</reference>
<evidence type="ECO:0000313" key="1">
    <source>
        <dbReference type="EMBL" id="NUZ08267.1"/>
    </source>
</evidence>
<dbReference type="Proteomes" id="UP000529637">
    <property type="component" value="Unassembled WGS sequence"/>
</dbReference>
<proteinExistence type="predicted"/>
<accession>A0A7Y6TYM4</accession>
<name>A0A7Y6TYM4_9BURK</name>
<organism evidence="1 2">
    <name type="scientific">Piscinibacter koreensis</name>
    <dbReference type="NCBI Taxonomy" id="2742824"/>
    <lineage>
        <taxon>Bacteria</taxon>
        <taxon>Pseudomonadati</taxon>
        <taxon>Pseudomonadota</taxon>
        <taxon>Betaproteobacteria</taxon>
        <taxon>Burkholderiales</taxon>
        <taxon>Sphaerotilaceae</taxon>
        <taxon>Piscinibacter</taxon>
    </lineage>
</organism>
<dbReference type="EMBL" id="JABWMJ010000012">
    <property type="protein sequence ID" value="NUZ08267.1"/>
    <property type="molecule type" value="Genomic_DNA"/>
</dbReference>
<sequence>MNHPATLREALLADLVGDVARLLDRVEALRPTFTESTDNMTAAQASLLAQLAAFDSHIVALAEKAKLQTVKYILARTDEAANRTTEAQIRAMSAAARELFRSELEPALHGAAAPLRRLEQQAGRPWLRWLTHAATAAAASAGTWALVAHACGPGGAGT</sequence>
<evidence type="ECO:0000313" key="2">
    <source>
        <dbReference type="Proteomes" id="UP000529637"/>
    </source>
</evidence>
<comment type="caution">
    <text evidence="1">The sequence shown here is derived from an EMBL/GenBank/DDBJ whole genome shotgun (WGS) entry which is preliminary data.</text>
</comment>